<evidence type="ECO:0000313" key="2">
    <source>
        <dbReference type="EMBL" id="TWA66596.1"/>
    </source>
</evidence>
<reference evidence="2 3" key="1">
    <citation type="submission" date="2019-06" db="EMBL/GenBank/DDBJ databases">
        <title>Genomic Encyclopedia of Type Strains, Phase IV (KMG-V): Genome sequencing to study the core and pangenomes of soil and plant-associated prokaryotes.</title>
        <authorList>
            <person name="Whitman W."/>
        </authorList>
    </citation>
    <scope>NUCLEOTIDE SEQUENCE [LARGE SCALE GENOMIC DNA]</scope>
    <source>
        <strain evidence="2 3">BR 11796</strain>
    </source>
</reference>
<protein>
    <submittedName>
        <fullName evidence="2">Putative dienelactone hydrolase</fullName>
    </submittedName>
</protein>
<comment type="caution">
    <text evidence="2">The sequence shown here is derived from an EMBL/GenBank/DDBJ whole genome shotgun (WGS) entry which is preliminary data.</text>
</comment>
<dbReference type="SUPFAM" id="SSF53474">
    <property type="entry name" value="alpha/beta-Hydrolases"/>
    <property type="match status" value="1"/>
</dbReference>
<evidence type="ECO:0000313" key="3">
    <source>
        <dbReference type="Proteomes" id="UP000316083"/>
    </source>
</evidence>
<dbReference type="GO" id="GO:0016787">
    <property type="term" value="F:hydrolase activity"/>
    <property type="evidence" value="ECO:0007669"/>
    <property type="project" value="UniProtKB-KW"/>
</dbReference>
<keyword evidence="1" id="KW-0732">Signal</keyword>
<organism evidence="2 3">
    <name type="scientific">Azospirillum brasilense</name>
    <dbReference type="NCBI Taxonomy" id="192"/>
    <lineage>
        <taxon>Bacteria</taxon>
        <taxon>Pseudomonadati</taxon>
        <taxon>Pseudomonadota</taxon>
        <taxon>Alphaproteobacteria</taxon>
        <taxon>Rhodospirillales</taxon>
        <taxon>Azospirillaceae</taxon>
        <taxon>Azospirillum</taxon>
    </lineage>
</organism>
<dbReference type="AlphaFoldDB" id="A0A560B1T7"/>
<dbReference type="Gene3D" id="3.40.50.1820">
    <property type="entry name" value="alpha/beta hydrolase"/>
    <property type="match status" value="1"/>
</dbReference>
<keyword evidence="2" id="KW-0378">Hydrolase</keyword>
<dbReference type="PIRSF" id="PIRSF031982">
    <property type="entry name" value="UCP031982_abhydr"/>
    <property type="match status" value="1"/>
</dbReference>
<dbReference type="EMBL" id="VITF01000008">
    <property type="protein sequence ID" value="TWA66596.1"/>
    <property type="molecule type" value="Genomic_DNA"/>
</dbReference>
<evidence type="ECO:0000256" key="1">
    <source>
        <dbReference type="SAM" id="SignalP"/>
    </source>
</evidence>
<dbReference type="InterPro" id="IPR016986">
    <property type="entry name" value="UCP031982_abhydr"/>
</dbReference>
<proteinExistence type="predicted"/>
<dbReference type="InterPro" id="IPR029058">
    <property type="entry name" value="AB_hydrolase_fold"/>
</dbReference>
<name>A0A560B1T7_AZOBR</name>
<feature type="chain" id="PRO_5022162986" evidence="1">
    <location>
        <begin position="27"/>
        <end position="347"/>
    </location>
</feature>
<accession>A0A560B1T7</accession>
<gene>
    <name evidence="2" type="ORF">FBZ82_108266</name>
</gene>
<sequence length="347" mass="36440">MGPRTRRWVLALVMTGLLPAALPARAETPAQFRAAVSQIGYADPGTGKTVPILLLYPTRDHVQPIRRGPYHLNVAPEGGPALDSVPLVMMTQGPARNGLAMVSVALFLARRGMMTAIVTHLGGMEPDADPRAGKGDRVGTVPLWPELPLQLRAALDAVLDSSPMGFRVDRQRIGVLGYAAGGHAALAAAGGVADPGRLAPICAAHPDDRTLCPAGAKTTAAAAPKRLEAATDPRIRSLLLMDPVGALFGDGALARVTVPVRLYEAEKGDESGALQVARVRGLLPRPPEYDLVPGAGHYAFLTPVPASAAARFGATVQDPPGFDRAGFHARLNDEVLDYFRRTLNAAP</sequence>
<feature type="signal peptide" evidence="1">
    <location>
        <begin position="1"/>
        <end position="26"/>
    </location>
</feature>
<dbReference type="Proteomes" id="UP000316083">
    <property type="component" value="Unassembled WGS sequence"/>
</dbReference>